<keyword evidence="3" id="KW-1185">Reference proteome</keyword>
<organism evidence="2 3">
    <name type="scientific">Curtobacterium citri</name>
    <dbReference type="NCBI Taxonomy" id="3055139"/>
    <lineage>
        <taxon>Bacteria</taxon>
        <taxon>Bacillati</taxon>
        <taxon>Actinomycetota</taxon>
        <taxon>Actinomycetes</taxon>
        <taxon>Micrococcales</taxon>
        <taxon>Microbacteriaceae</taxon>
        <taxon>Curtobacterium</taxon>
    </lineage>
</organism>
<reference evidence="2 3" key="1">
    <citation type="submission" date="2023-06" db="EMBL/GenBank/DDBJ databases">
        <authorList>
            <person name="Feng G."/>
            <person name="Li J."/>
            <person name="Zhu H."/>
        </authorList>
    </citation>
    <scope>NUCLEOTIDE SEQUENCE [LARGE SCALE GENOMIC DNA]</scope>
    <source>
        <strain evidence="2 3">RHCKG23</strain>
    </source>
</reference>
<sequence length="110" mass="11971">MPEEQTEQAQDQDQVPAERDQDQDQDEQQPGPDDFAARTAAAEDLPLPERADAFAALHDELRTRLESGQAPPAERRTQHTTEPTTGHTSGRVAGAGQVWGSGRRDGGQRA</sequence>
<dbReference type="RefSeq" id="WP_289460034.1">
    <property type="nucleotide sequence ID" value="NZ_JAUCML010000016.1"/>
</dbReference>
<name>A0ABT7TAW6_9MICO</name>
<dbReference type="Proteomes" id="UP001237823">
    <property type="component" value="Unassembled WGS sequence"/>
</dbReference>
<evidence type="ECO:0000313" key="2">
    <source>
        <dbReference type="EMBL" id="MDM7886735.1"/>
    </source>
</evidence>
<feature type="compositionally biased region" description="Basic and acidic residues" evidence="1">
    <location>
        <begin position="47"/>
        <end position="65"/>
    </location>
</feature>
<proteinExistence type="predicted"/>
<evidence type="ECO:0000313" key="3">
    <source>
        <dbReference type="Proteomes" id="UP001237823"/>
    </source>
</evidence>
<gene>
    <name evidence="2" type="ORF">QUG92_16620</name>
</gene>
<feature type="region of interest" description="Disordered" evidence="1">
    <location>
        <begin position="1"/>
        <end position="110"/>
    </location>
</feature>
<comment type="caution">
    <text evidence="2">The sequence shown here is derived from an EMBL/GenBank/DDBJ whole genome shotgun (WGS) entry which is preliminary data.</text>
</comment>
<protein>
    <submittedName>
        <fullName evidence="2">Uncharacterized protein</fullName>
    </submittedName>
</protein>
<dbReference type="EMBL" id="JAUCML010000016">
    <property type="protein sequence ID" value="MDM7886735.1"/>
    <property type="molecule type" value="Genomic_DNA"/>
</dbReference>
<evidence type="ECO:0000256" key="1">
    <source>
        <dbReference type="SAM" id="MobiDB-lite"/>
    </source>
</evidence>
<accession>A0ABT7TAW6</accession>